<proteinExistence type="predicted"/>
<name>A0A0F9PNI3_9ZZZZ</name>
<evidence type="ECO:0000313" key="1">
    <source>
        <dbReference type="EMBL" id="KKN33310.1"/>
    </source>
</evidence>
<sequence>MDAQAVAAIVGLVTLVSIAAWRFSRVETVLKIVVRNQEDQHSCQHTMSKELVRVNANLKTVKSVLMRHLKQEEAK</sequence>
<reference evidence="1" key="1">
    <citation type="journal article" date="2015" name="Nature">
        <title>Complex archaea that bridge the gap between prokaryotes and eukaryotes.</title>
        <authorList>
            <person name="Spang A."/>
            <person name="Saw J.H."/>
            <person name="Jorgensen S.L."/>
            <person name="Zaremba-Niedzwiedzka K."/>
            <person name="Martijn J."/>
            <person name="Lind A.E."/>
            <person name="van Eijk R."/>
            <person name="Schleper C."/>
            <person name="Guy L."/>
            <person name="Ettema T.J."/>
        </authorList>
    </citation>
    <scope>NUCLEOTIDE SEQUENCE</scope>
</reference>
<accession>A0A0F9PNI3</accession>
<dbReference type="AlphaFoldDB" id="A0A0F9PNI3"/>
<dbReference type="EMBL" id="LAZR01002189">
    <property type="protein sequence ID" value="KKN33310.1"/>
    <property type="molecule type" value="Genomic_DNA"/>
</dbReference>
<organism evidence="1">
    <name type="scientific">marine sediment metagenome</name>
    <dbReference type="NCBI Taxonomy" id="412755"/>
    <lineage>
        <taxon>unclassified sequences</taxon>
        <taxon>metagenomes</taxon>
        <taxon>ecological metagenomes</taxon>
    </lineage>
</organism>
<protein>
    <submittedName>
        <fullName evidence="1">Uncharacterized protein</fullName>
    </submittedName>
</protein>
<gene>
    <name evidence="1" type="ORF">LCGC14_0805010</name>
</gene>
<comment type="caution">
    <text evidence="1">The sequence shown here is derived from an EMBL/GenBank/DDBJ whole genome shotgun (WGS) entry which is preliminary data.</text>
</comment>